<dbReference type="AlphaFoldDB" id="A0A510J7X7"/>
<dbReference type="OrthoDB" id="79955at2"/>
<gene>
    <name evidence="2" type="ORF">JCM16774_0204</name>
</gene>
<reference evidence="2 3" key="1">
    <citation type="submission" date="2019-07" db="EMBL/GenBank/DDBJ databases">
        <title>Complete Genome Sequence of Leptotrichia goodfellowii Strain JCM 16774.</title>
        <authorList>
            <person name="Watanabe S."/>
            <person name="Cui L."/>
        </authorList>
    </citation>
    <scope>NUCLEOTIDE SEQUENCE [LARGE SCALE GENOMIC DNA]</scope>
    <source>
        <strain evidence="2 3">JCM16774</strain>
    </source>
</reference>
<dbReference type="KEGG" id="lgo:JCM16774_0204"/>
<name>A0A510J7X7_9FUSO</name>
<protein>
    <recommendedName>
        <fullName evidence="4">Tetratricopeptide repeat protein</fullName>
    </recommendedName>
</protein>
<sequence length="325" mass="38150">MKKRRFYEVLIIFIVLAFNSCGENTDKEKTELNSDNKTNKISSRNNDQHNEIDNKLKNGITKENITALNDYAYELEKRGELKKSKYLLEKILEKFPDRDVANLNYADVLWKLKEKEKSEKYYNNYIKLLIKGNKIKKLLSNNKEIYFSNTVKLKKVISGYVNSDKNEDYLIEYSNITDDRFDIANGGSGEDIEFTDREYKKGKNTKCLKFLVSVGNDYKIFDNCKVIIPLTLRGYGGRAGSQVYYEIKNNKYIIFDRNMDSNQSFSDYYIEIIYDKNNLIVSQIKSKSYEKVTDTNGNNNIVEREENIHRVNKKIEIFDMSKEGF</sequence>
<dbReference type="STRING" id="714315.GCA_000516535_00219"/>
<accession>A0A510J7X7</accession>
<dbReference type="InterPro" id="IPR011990">
    <property type="entry name" value="TPR-like_helical_dom_sf"/>
</dbReference>
<evidence type="ECO:0008006" key="4">
    <source>
        <dbReference type="Google" id="ProtNLM"/>
    </source>
</evidence>
<evidence type="ECO:0000313" key="3">
    <source>
        <dbReference type="Proteomes" id="UP000321606"/>
    </source>
</evidence>
<dbReference type="RefSeq" id="WP_006806853.1">
    <property type="nucleotide sequence ID" value="NZ_AP019822.1"/>
</dbReference>
<feature type="compositionally biased region" description="Basic and acidic residues" evidence="1">
    <location>
        <begin position="26"/>
        <end position="38"/>
    </location>
</feature>
<evidence type="ECO:0000256" key="1">
    <source>
        <dbReference type="SAM" id="MobiDB-lite"/>
    </source>
</evidence>
<feature type="region of interest" description="Disordered" evidence="1">
    <location>
        <begin position="26"/>
        <end position="54"/>
    </location>
</feature>
<dbReference type="Proteomes" id="UP000321606">
    <property type="component" value="Chromosome"/>
</dbReference>
<dbReference type="SUPFAM" id="SSF48452">
    <property type="entry name" value="TPR-like"/>
    <property type="match status" value="1"/>
</dbReference>
<proteinExistence type="predicted"/>
<evidence type="ECO:0000313" key="2">
    <source>
        <dbReference type="EMBL" id="BBM35297.1"/>
    </source>
</evidence>
<organism evidence="2 3">
    <name type="scientific">Pseudoleptotrichia goodfellowii</name>
    <dbReference type="NCBI Taxonomy" id="157692"/>
    <lineage>
        <taxon>Bacteria</taxon>
        <taxon>Fusobacteriati</taxon>
        <taxon>Fusobacteriota</taxon>
        <taxon>Fusobacteriia</taxon>
        <taxon>Fusobacteriales</taxon>
        <taxon>Leptotrichiaceae</taxon>
        <taxon>Pseudoleptotrichia</taxon>
    </lineage>
</organism>
<dbReference type="EMBL" id="AP019822">
    <property type="protein sequence ID" value="BBM35297.1"/>
    <property type="molecule type" value="Genomic_DNA"/>
</dbReference>
<dbReference type="Gene3D" id="1.25.40.10">
    <property type="entry name" value="Tetratricopeptide repeat domain"/>
    <property type="match status" value="1"/>
</dbReference>